<dbReference type="Proteomes" id="UP000015453">
    <property type="component" value="Unassembled WGS sequence"/>
</dbReference>
<accession>S8C0N3</accession>
<feature type="signal peptide" evidence="1">
    <location>
        <begin position="1"/>
        <end position="25"/>
    </location>
</feature>
<feature type="chain" id="PRO_5004561750" evidence="1">
    <location>
        <begin position="26"/>
        <end position="75"/>
    </location>
</feature>
<protein>
    <submittedName>
        <fullName evidence="2">Uncharacterized protein</fullName>
    </submittedName>
</protein>
<name>S8C0N3_9LAMI</name>
<evidence type="ECO:0000313" key="2">
    <source>
        <dbReference type="EMBL" id="EPS60335.1"/>
    </source>
</evidence>
<gene>
    <name evidence="2" type="ORF">M569_14472</name>
</gene>
<reference evidence="2 3" key="1">
    <citation type="journal article" date="2013" name="BMC Genomics">
        <title>The miniature genome of a carnivorous plant Genlisea aurea contains a low number of genes and short non-coding sequences.</title>
        <authorList>
            <person name="Leushkin E.V."/>
            <person name="Sutormin R.A."/>
            <person name="Nabieva E.R."/>
            <person name="Penin A.A."/>
            <person name="Kondrashov A.S."/>
            <person name="Logacheva M.D."/>
        </authorList>
    </citation>
    <scope>NUCLEOTIDE SEQUENCE [LARGE SCALE GENOMIC DNA]</scope>
</reference>
<evidence type="ECO:0000256" key="1">
    <source>
        <dbReference type="SAM" id="SignalP"/>
    </source>
</evidence>
<proteinExistence type="predicted"/>
<sequence length="75" mass="7899">MAARLPISIIILFAVVLTSPATTSARESSIERVPTCPACLCCEPPPPLSCCQKCCASSSPIHDRSITVSIVDLKV</sequence>
<keyword evidence="3" id="KW-1185">Reference proteome</keyword>
<organism evidence="2 3">
    <name type="scientific">Genlisea aurea</name>
    <dbReference type="NCBI Taxonomy" id="192259"/>
    <lineage>
        <taxon>Eukaryota</taxon>
        <taxon>Viridiplantae</taxon>
        <taxon>Streptophyta</taxon>
        <taxon>Embryophyta</taxon>
        <taxon>Tracheophyta</taxon>
        <taxon>Spermatophyta</taxon>
        <taxon>Magnoliopsida</taxon>
        <taxon>eudicotyledons</taxon>
        <taxon>Gunneridae</taxon>
        <taxon>Pentapetalae</taxon>
        <taxon>asterids</taxon>
        <taxon>lamiids</taxon>
        <taxon>Lamiales</taxon>
        <taxon>Lentibulariaceae</taxon>
        <taxon>Genlisea</taxon>
    </lineage>
</organism>
<comment type="caution">
    <text evidence="2">The sequence shown here is derived from an EMBL/GenBank/DDBJ whole genome shotgun (WGS) entry which is preliminary data.</text>
</comment>
<dbReference type="AlphaFoldDB" id="S8C0N3"/>
<dbReference type="EMBL" id="AUSU01007646">
    <property type="protein sequence ID" value="EPS60335.1"/>
    <property type="molecule type" value="Genomic_DNA"/>
</dbReference>
<keyword evidence="1" id="KW-0732">Signal</keyword>
<evidence type="ECO:0000313" key="3">
    <source>
        <dbReference type="Proteomes" id="UP000015453"/>
    </source>
</evidence>